<organism evidence="2 3">
    <name type="scientific">Zhouia amylolytica</name>
    <dbReference type="NCBI Taxonomy" id="376730"/>
    <lineage>
        <taxon>Bacteria</taxon>
        <taxon>Pseudomonadati</taxon>
        <taxon>Bacteroidota</taxon>
        <taxon>Flavobacteriia</taxon>
        <taxon>Flavobacteriales</taxon>
        <taxon>Flavobacteriaceae</taxon>
        <taxon>Zhouia</taxon>
    </lineage>
</organism>
<dbReference type="InterPro" id="IPR018490">
    <property type="entry name" value="cNMP-bd_dom_sf"/>
</dbReference>
<dbReference type="SUPFAM" id="SSF51206">
    <property type="entry name" value="cAMP-binding domain-like"/>
    <property type="match status" value="1"/>
</dbReference>
<sequence length="189" mass="22806">MKDQLHNYLNRYVIFSEEEMNILFKLFEYRTFPKKEHLLVQDELCKYQFFITEGLVRSYYIDEKGDERITQFAIENWWVTNLDSYKNLSPSALFIQAIEKTTVLRISKENLELAFESIPKLERAFRIITENMLVAIQKRYEFYQKKSSKERYQQMIAALPDFSQRVPQYMIASYLEISPEYLSSLRKDI</sequence>
<evidence type="ECO:0000259" key="1">
    <source>
        <dbReference type="Pfam" id="PF00027"/>
    </source>
</evidence>
<proteinExistence type="predicted"/>
<dbReference type="EMBL" id="FPAG01000007">
    <property type="protein sequence ID" value="SFT01275.1"/>
    <property type="molecule type" value="Genomic_DNA"/>
</dbReference>
<dbReference type="AlphaFoldDB" id="A0A1I6UIJ2"/>
<dbReference type="Gene3D" id="2.60.120.10">
    <property type="entry name" value="Jelly Rolls"/>
    <property type="match status" value="1"/>
</dbReference>
<reference evidence="2 3" key="1">
    <citation type="submission" date="2016-10" db="EMBL/GenBank/DDBJ databases">
        <authorList>
            <person name="de Groot N.N."/>
        </authorList>
    </citation>
    <scope>NUCLEOTIDE SEQUENCE [LARGE SCALE GENOMIC DNA]</scope>
    <source>
        <strain evidence="2 3">CGMCC 1.6114</strain>
    </source>
</reference>
<keyword evidence="2" id="KW-0808">Transferase</keyword>
<evidence type="ECO:0000313" key="2">
    <source>
        <dbReference type="EMBL" id="SFT01275.1"/>
    </source>
</evidence>
<dbReference type="CDD" id="cd00038">
    <property type="entry name" value="CAP_ED"/>
    <property type="match status" value="1"/>
</dbReference>
<accession>A0A1I6UIJ2</accession>
<dbReference type="Proteomes" id="UP000183209">
    <property type="component" value="Unassembled WGS sequence"/>
</dbReference>
<dbReference type="OrthoDB" id="1092431at2"/>
<dbReference type="GO" id="GO:0016301">
    <property type="term" value="F:kinase activity"/>
    <property type="evidence" value="ECO:0007669"/>
    <property type="project" value="UniProtKB-KW"/>
</dbReference>
<keyword evidence="2" id="KW-0418">Kinase</keyword>
<dbReference type="InterPro" id="IPR000595">
    <property type="entry name" value="cNMP-bd_dom"/>
</dbReference>
<dbReference type="Pfam" id="PF00027">
    <property type="entry name" value="cNMP_binding"/>
    <property type="match status" value="1"/>
</dbReference>
<evidence type="ECO:0000313" key="3">
    <source>
        <dbReference type="Proteomes" id="UP000183209"/>
    </source>
</evidence>
<gene>
    <name evidence="2" type="ORF">SAMN04487906_2501</name>
</gene>
<dbReference type="RefSeq" id="WP_038265279.1">
    <property type="nucleotide sequence ID" value="NZ_FPAG01000007.1"/>
</dbReference>
<protein>
    <submittedName>
        <fullName evidence="2">cAMP-binding domain of CRP or a regulatory subunit of cAMP-dependent protein kinases</fullName>
    </submittedName>
</protein>
<name>A0A1I6UIJ2_9FLAO</name>
<feature type="domain" description="Cyclic nucleotide-binding" evidence="1">
    <location>
        <begin position="30"/>
        <end position="112"/>
    </location>
</feature>
<dbReference type="InterPro" id="IPR014710">
    <property type="entry name" value="RmlC-like_jellyroll"/>
</dbReference>